<dbReference type="Gene3D" id="2.40.50.140">
    <property type="entry name" value="Nucleic acid-binding proteins"/>
    <property type="match status" value="1"/>
</dbReference>
<keyword evidence="2 3" id="KW-0694">RNA-binding</keyword>
<dbReference type="EMBL" id="JALLPJ020001213">
    <property type="protein sequence ID" value="KAL3773997.1"/>
    <property type="molecule type" value="Genomic_DNA"/>
</dbReference>
<dbReference type="SUPFAM" id="SSF50249">
    <property type="entry name" value="Nucleic acid-binding proteins"/>
    <property type="match status" value="1"/>
</dbReference>
<accession>A0ABD3NDJ0</accession>
<evidence type="ECO:0000259" key="5">
    <source>
        <dbReference type="PROSITE" id="PS50886"/>
    </source>
</evidence>
<protein>
    <recommendedName>
        <fullName evidence="5">tRNA-binding domain-containing protein</fullName>
    </recommendedName>
</protein>
<keyword evidence="7" id="KW-1185">Reference proteome</keyword>
<dbReference type="PROSITE" id="PS50886">
    <property type="entry name" value="TRBD"/>
    <property type="match status" value="1"/>
</dbReference>
<reference evidence="6 7" key="1">
    <citation type="submission" date="2024-10" db="EMBL/GenBank/DDBJ databases">
        <title>Updated reference genomes for cyclostephanoid diatoms.</title>
        <authorList>
            <person name="Roberts W.R."/>
            <person name="Alverson A.J."/>
        </authorList>
    </citation>
    <scope>NUCLEOTIDE SEQUENCE [LARGE SCALE GENOMIC DNA]</scope>
    <source>
        <strain evidence="6 7">AJA010-31</strain>
    </source>
</reference>
<organism evidence="6 7">
    <name type="scientific">Cyclotella atomus</name>
    <dbReference type="NCBI Taxonomy" id="382360"/>
    <lineage>
        <taxon>Eukaryota</taxon>
        <taxon>Sar</taxon>
        <taxon>Stramenopiles</taxon>
        <taxon>Ochrophyta</taxon>
        <taxon>Bacillariophyta</taxon>
        <taxon>Coscinodiscophyceae</taxon>
        <taxon>Thalassiosirophycidae</taxon>
        <taxon>Stephanodiscales</taxon>
        <taxon>Stephanodiscaceae</taxon>
        <taxon>Cyclotella</taxon>
    </lineage>
</organism>
<feature type="region of interest" description="Disordered" evidence="4">
    <location>
        <begin position="113"/>
        <end position="134"/>
    </location>
</feature>
<evidence type="ECO:0000256" key="2">
    <source>
        <dbReference type="ARBA" id="ARBA00022884"/>
    </source>
</evidence>
<comment type="caution">
    <text evidence="6">The sequence shown here is derived from an EMBL/GenBank/DDBJ whole genome shotgun (WGS) entry which is preliminary data.</text>
</comment>
<dbReference type="Proteomes" id="UP001530400">
    <property type="component" value="Unassembled WGS sequence"/>
</dbReference>
<keyword evidence="1 3" id="KW-0820">tRNA-binding</keyword>
<proteinExistence type="predicted"/>
<evidence type="ECO:0000313" key="6">
    <source>
        <dbReference type="EMBL" id="KAL3773997.1"/>
    </source>
</evidence>
<evidence type="ECO:0000256" key="4">
    <source>
        <dbReference type="SAM" id="MobiDB-lite"/>
    </source>
</evidence>
<evidence type="ECO:0000256" key="1">
    <source>
        <dbReference type="ARBA" id="ARBA00022555"/>
    </source>
</evidence>
<name>A0ABD3NDJ0_9STRA</name>
<dbReference type="InterPro" id="IPR002547">
    <property type="entry name" value="tRNA-bd_dom"/>
</dbReference>
<feature type="domain" description="TRNA-binding" evidence="5">
    <location>
        <begin position="1"/>
        <end position="117"/>
    </location>
</feature>
<dbReference type="Pfam" id="PF01588">
    <property type="entry name" value="tRNA_bind"/>
    <property type="match status" value="1"/>
</dbReference>
<dbReference type="GO" id="GO:0000049">
    <property type="term" value="F:tRNA binding"/>
    <property type="evidence" value="ECO:0007669"/>
    <property type="project" value="UniProtKB-UniRule"/>
</dbReference>
<dbReference type="AlphaFoldDB" id="A0ABD3NDJ0"/>
<evidence type="ECO:0000256" key="3">
    <source>
        <dbReference type="PROSITE-ProRule" id="PRU00209"/>
    </source>
</evidence>
<evidence type="ECO:0000313" key="7">
    <source>
        <dbReference type="Proteomes" id="UP001530400"/>
    </source>
</evidence>
<feature type="region of interest" description="Disordered" evidence="4">
    <location>
        <begin position="146"/>
        <end position="174"/>
    </location>
</feature>
<sequence length="174" mass="18212">MADTSQYKVGIVLSVEEKKGGGKPLKVCSVNIGDEGNPITVVTAASNVRQGSRLVVAPIGSTVINDEGEELTITKTTVGGIPSEGMFCDSRMLGWGSGSEGIAAQVPVEFAVGDAPPKSKPGVPKQTSEETVPAVEVKGLFEKKLTKEEKKKLAEERRKAKKAAKEASAKGEES</sequence>
<gene>
    <name evidence="6" type="ORF">ACHAWO_004632</name>
</gene>
<dbReference type="InterPro" id="IPR012340">
    <property type="entry name" value="NA-bd_OB-fold"/>
</dbReference>